<dbReference type="Pfam" id="PF14322">
    <property type="entry name" value="SusD-like_3"/>
    <property type="match status" value="1"/>
</dbReference>
<dbReference type="InterPro" id="IPR033985">
    <property type="entry name" value="SusD-like_N"/>
</dbReference>
<dbReference type="InterPro" id="IPR011990">
    <property type="entry name" value="TPR-like_helical_dom_sf"/>
</dbReference>
<evidence type="ECO:0000313" key="9">
    <source>
        <dbReference type="Proteomes" id="UP000199310"/>
    </source>
</evidence>
<dbReference type="AlphaFoldDB" id="A0A1I0RAN6"/>
<dbReference type="RefSeq" id="WP_245752476.1">
    <property type="nucleotide sequence ID" value="NZ_FOJG01000001.1"/>
</dbReference>
<feature type="domain" description="RagB/SusD" evidence="6">
    <location>
        <begin position="365"/>
        <end position="492"/>
    </location>
</feature>
<gene>
    <name evidence="8" type="ORF">SAMN04488122_2557</name>
</gene>
<evidence type="ECO:0000256" key="2">
    <source>
        <dbReference type="ARBA" id="ARBA00006275"/>
    </source>
</evidence>
<protein>
    <submittedName>
        <fullName evidence="8">SusD family protein</fullName>
    </submittedName>
</protein>
<dbReference type="STRING" id="29529.SAMN04488122_2557"/>
<dbReference type="Gene3D" id="1.25.40.390">
    <property type="match status" value="1"/>
</dbReference>
<evidence type="ECO:0000256" key="5">
    <source>
        <dbReference type="ARBA" id="ARBA00023237"/>
    </source>
</evidence>
<evidence type="ECO:0000259" key="7">
    <source>
        <dbReference type="Pfam" id="PF14322"/>
    </source>
</evidence>
<dbReference type="Proteomes" id="UP000199310">
    <property type="component" value="Unassembled WGS sequence"/>
</dbReference>
<evidence type="ECO:0000256" key="3">
    <source>
        <dbReference type="ARBA" id="ARBA00022729"/>
    </source>
</evidence>
<dbReference type="SUPFAM" id="SSF48452">
    <property type="entry name" value="TPR-like"/>
    <property type="match status" value="1"/>
</dbReference>
<feature type="domain" description="SusD-like N-terminal" evidence="7">
    <location>
        <begin position="111"/>
        <end position="230"/>
    </location>
</feature>
<reference evidence="9" key="1">
    <citation type="submission" date="2016-10" db="EMBL/GenBank/DDBJ databases">
        <authorList>
            <person name="Varghese N."/>
            <person name="Submissions S."/>
        </authorList>
    </citation>
    <scope>NUCLEOTIDE SEQUENCE [LARGE SCALE GENOMIC DNA]</scope>
    <source>
        <strain evidence="9">DSM 3695</strain>
    </source>
</reference>
<dbReference type="EMBL" id="FOJG01000001">
    <property type="protein sequence ID" value="SEW37897.1"/>
    <property type="molecule type" value="Genomic_DNA"/>
</dbReference>
<dbReference type="PROSITE" id="PS51257">
    <property type="entry name" value="PROKAR_LIPOPROTEIN"/>
    <property type="match status" value="1"/>
</dbReference>
<comment type="subcellular location">
    <subcellularLocation>
        <location evidence="1">Cell outer membrane</location>
    </subcellularLocation>
</comment>
<evidence type="ECO:0000259" key="6">
    <source>
        <dbReference type="Pfam" id="PF07980"/>
    </source>
</evidence>
<keyword evidence="5" id="KW-0998">Cell outer membrane</keyword>
<dbReference type="GO" id="GO:0009279">
    <property type="term" value="C:cell outer membrane"/>
    <property type="evidence" value="ECO:0007669"/>
    <property type="project" value="UniProtKB-SubCell"/>
</dbReference>
<accession>A0A1I0RAN6</accession>
<comment type="similarity">
    <text evidence="2">Belongs to the SusD family.</text>
</comment>
<keyword evidence="4" id="KW-0472">Membrane</keyword>
<evidence type="ECO:0000256" key="1">
    <source>
        <dbReference type="ARBA" id="ARBA00004442"/>
    </source>
</evidence>
<organism evidence="8 9">
    <name type="scientific">Chitinophaga arvensicola</name>
    <dbReference type="NCBI Taxonomy" id="29529"/>
    <lineage>
        <taxon>Bacteria</taxon>
        <taxon>Pseudomonadati</taxon>
        <taxon>Bacteroidota</taxon>
        <taxon>Chitinophagia</taxon>
        <taxon>Chitinophagales</taxon>
        <taxon>Chitinophagaceae</taxon>
        <taxon>Chitinophaga</taxon>
    </lineage>
</organism>
<name>A0A1I0RAN6_9BACT</name>
<keyword evidence="9" id="KW-1185">Reference proteome</keyword>
<dbReference type="Pfam" id="PF07980">
    <property type="entry name" value="SusD_RagB"/>
    <property type="match status" value="1"/>
</dbReference>
<dbReference type="InterPro" id="IPR012944">
    <property type="entry name" value="SusD_RagB_dom"/>
</dbReference>
<keyword evidence="3" id="KW-0732">Signal</keyword>
<evidence type="ECO:0000313" key="8">
    <source>
        <dbReference type="EMBL" id="SEW37897.1"/>
    </source>
</evidence>
<evidence type="ECO:0000256" key="4">
    <source>
        <dbReference type="ARBA" id="ARBA00023136"/>
    </source>
</evidence>
<proteinExistence type="inferred from homology"/>
<sequence length="493" mass="53898">MRTKYIGSILGIISLISLSACKKDFLNIVPLGSQVASTTNDYDQLMNDPSLYYFNAGGGWQELVLMGDEVGADATYFNQGSAQMINAFQWKDDIFLPTDGMPVDCRLQLSSLYQCNKVIAEVASSTGGTDLLKAQVKAEAMATRAWINFEFINFYAKPYLASTAATDPGWPIIDQANVSISNYQRASVQAVYDFMIKDLTSAIADLPVKAKILTRMSRPAAEGLLGKIYMFMGRYNDAVPLFNAALADVKAAGVPVLYDYNTTLAPGGPFLPIDPSYGPKSPGQIYTDITESVVSKIFNNGPYSPFSSNPLGSSGLVLAPWAAALYTPADLRLKLYSDKNLDGSAIGGGRLRKYGVQWSRCGLQLADLYLLSAECKARLNDLDGAKKDVESLRMRRMPMPDAAVPVNIASSQTALIKFVIEERIREFAMEGARWFDMRRLSVDPLFAGTAFKHVLYDNDAGNTTTYTMNQPNRLTLRIPPAVIGLNPGMANNQ</sequence>